<evidence type="ECO:0000313" key="5">
    <source>
        <dbReference type="Proteomes" id="UP000028725"/>
    </source>
</evidence>
<name>A0A085WH35_9BACT</name>
<dbReference type="OrthoDB" id="5495317at2"/>
<feature type="compositionally biased region" description="Pro residues" evidence="1">
    <location>
        <begin position="124"/>
        <end position="138"/>
    </location>
</feature>
<keyword evidence="2" id="KW-1133">Transmembrane helix</keyword>
<feature type="compositionally biased region" description="Basic residues" evidence="1">
    <location>
        <begin position="60"/>
        <end position="69"/>
    </location>
</feature>
<evidence type="ECO:0000256" key="2">
    <source>
        <dbReference type="SAM" id="Phobius"/>
    </source>
</evidence>
<feature type="chain" id="PRO_5001799590" evidence="3">
    <location>
        <begin position="27"/>
        <end position="744"/>
    </location>
</feature>
<gene>
    <name evidence="4" type="ORF">DB31_8351</name>
</gene>
<sequence>MPHSFCSRLLPVLFCLSLLTAVRANAQIDTPTPLQEVDPDVSSDSDSDDSAYEDEDPPPKKKKKGKGAKAQRDEEEEADPDAEAEAPPPPDLKKPGTPASPTPVPAPGSPEGTPTGVPGTATPAKPPEPTRAPPPPLLAPRISDADLLLVWNRWKESRQKGDAAEAEKGRMALLQLRDEVSATDFDAFSVSLLRESQEKLKAKDTGRAIKLAEAAVSLSPNLPYAHFALADAYARNNLGAVGNYVGEVQAGVSAMVKDPRFWRPALANVGAMALLALLATAVAVVGVLFGKRLRYILHDFHHLFPRGLGRIQSIAVAAAVLLTPLLLGLGVVPVLLVLFAATALYLTVTERAVAAVLLALVGAIPLAAGQLAGVTAFAGTVAEDVYLLERGGFTGDDAAARVLERQANKEATFAELFALGRYQARRGQLQEAASAYKAAAALKQRNALLLTNYGNVLLAAEDMEGATRLYQEAQQADGSLAAAPYNLALLYRHQARGLPDAQVGAALERAKQTMDVAQRLDPDLLQRDLPKDDRLLVNLLLLSPTLPMGEVLALADGSTSSERVETQLDRVLLGASGMVARVYPFVFALIFFAWGYARDRLVATKSCDKCGRPVCRRCDPELGRGAFMCSQCTNVFARKGVVPEQLRARKQAEVQRHQTWMGRLALALGALISGAGHIFSGLPIRGAIYSFLFLLALSVVFLRDGLFPPPYGEAPVYLKILPAALLILPLYLLTLRGLRKRQAE</sequence>
<dbReference type="Gene3D" id="1.25.40.10">
    <property type="entry name" value="Tetratricopeptide repeat domain"/>
    <property type="match status" value="1"/>
</dbReference>
<evidence type="ECO:0000256" key="1">
    <source>
        <dbReference type="SAM" id="MobiDB-lite"/>
    </source>
</evidence>
<feature type="compositionally biased region" description="Low complexity" evidence="1">
    <location>
        <begin position="109"/>
        <end position="123"/>
    </location>
</feature>
<keyword evidence="5" id="KW-1185">Reference proteome</keyword>
<feature type="transmembrane region" description="Helical" evidence="2">
    <location>
        <begin position="571"/>
        <end position="596"/>
    </location>
</feature>
<feature type="compositionally biased region" description="Acidic residues" evidence="1">
    <location>
        <begin position="73"/>
        <end position="84"/>
    </location>
</feature>
<feature type="region of interest" description="Disordered" evidence="1">
    <location>
        <begin position="29"/>
        <end position="140"/>
    </location>
</feature>
<feature type="compositionally biased region" description="Pro residues" evidence="1">
    <location>
        <begin position="98"/>
        <end position="108"/>
    </location>
</feature>
<dbReference type="EMBL" id="JMCB01000008">
    <property type="protein sequence ID" value="KFE66998.1"/>
    <property type="molecule type" value="Genomic_DNA"/>
</dbReference>
<dbReference type="Proteomes" id="UP000028725">
    <property type="component" value="Unassembled WGS sequence"/>
</dbReference>
<dbReference type="STRING" id="394096.DB31_8351"/>
<reference evidence="4 5" key="1">
    <citation type="submission" date="2014-04" db="EMBL/GenBank/DDBJ databases">
        <title>Genome assembly of Hyalangium minutum DSM 14724.</title>
        <authorList>
            <person name="Sharma G."/>
            <person name="Subramanian S."/>
        </authorList>
    </citation>
    <scope>NUCLEOTIDE SEQUENCE [LARGE SCALE GENOMIC DNA]</scope>
    <source>
        <strain evidence="4 5">DSM 14724</strain>
    </source>
</reference>
<keyword evidence="2" id="KW-0472">Membrane</keyword>
<comment type="caution">
    <text evidence="4">The sequence shown here is derived from an EMBL/GenBank/DDBJ whole genome shotgun (WGS) entry which is preliminary data.</text>
</comment>
<feature type="transmembrane region" description="Helical" evidence="2">
    <location>
        <begin position="314"/>
        <end position="346"/>
    </location>
</feature>
<feature type="signal peptide" evidence="3">
    <location>
        <begin position="1"/>
        <end position="26"/>
    </location>
</feature>
<protein>
    <submittedName>
        <fullName evidence="4">Uncharacterized protein</fullName>
    </submittedName>
</protein>
<keyword evidence="3" id="KW-0732">Signal</keyword>
<evidence type="ECO:0000313" key="4">
    <source>
        <dbReference type="EMBL" id="KFE66998.1"/>
    </source>
</evidence>
<keyword evidence="2" id="KW-0812">Transmembrane</keyword>
<dbReference type="PATRIC" id="fig|394096.3.peg.4392"/>
<organism evidence="4 5">
    <name type="scientific">Hyalangium minutum</name>
    <dbReference type="NCBI Taxonomy" id="394096"/>
    <lineage>
        <taxon>Bacteria</taxon>
        <taxon>Pseudomonadati</taxon>
        <taxon>Myxococcota</taxon>
        <taxon>Myxococcia</taxon>
        <taxon>Myxococcales</taxon>
        <taxon>Cystobacterineae</taxon>
        <taxon>Archangiaceae</taxon>
        <taxon>Hyalangium</taxon>
    </lineage>
</organism>
<dbReference type="InterPro" id="IPR011990">
    <property type="entry name" value="TPR-like_helical_dom_sf"/>
</dbReference>
<dbReference type="AlphaFoldDB" id="A0A085WH35"/>
<feature type="compositionally biased region" description="Acidic residues" evidence="1">
    <location>
        <begin position="37"/>
        <end position="56"/>
    </location>
</feature>
<feature type="transmembrane region" description="Helical" evidence="2">
    <location>
        <begin position="352"/>
        <end position="378"/>
    </location>
</feature>
<accession>A0A085WH35</accession>
<evidence type="ECO:0000256" key="3">
    <source>
        <dbReference type="SAM" id="SignalP"/>
    </source>
</evidence>
<feature type="transmembrane region" description="Helical" evidence="2">
    <location>
        <begin position="265"/>
        <end position="289"/>
    </location>
</feature>
<proteinExistence type="predicted"/>
<feature type="transmembrane region" description="Helical" evidence="2">
    <location>
        <begin position="686"/>
        <end position="702"/>
    </location>
</feature>
<dbReference type="SUPFAM" id="SSF48452">
    <property type="entry name" value="TPR-like"/>
    <property type="match status" value="1"/>
</dbReference>
<feature type="transmembrane region" description="Helical" evidence="2">
    <location>
        <begin position="714"/>
        <end position="733"/>
    </location>
</feature>
<feature type="transmembrane region" description="Helical" evidence="2">
    <location>
        <begin position="660"/>
        <end position="679"/>
    </location>
</feature>